<protein>
    <submittedName>
        <fullName evidence="3">WecB/TagA/CpsF family glycosyltransferase</fullName>
    </submittedName>
</protein>
<gene>
    <name evidence="3" type="ORF">V6L76_03680</name>
</gene>
<dbReference type="EMBL" id="JBAKBE010000002">
    <property type="protein sequence ID" value="MEH0095337.1"/>
    <property type="molecule type" value="Genomic_DNA"/>
</dbReference>
<dbReference type="RefSeq" id="WP_334250168.1">
    <property type="nucleotide sequence ID" value="NZ_JBAKBE010000002.1"/>
</dbReference>
<evidence type="ECO:0000313" key="3">
    <source>
        <dbReference type="EMBL" id="MEH0095337.1"/>
    </source>
</evidence>
<dbReference type="InterPro" id="IPR004629">
    <property type="entry name" value="WecG_TagA_CpsF"/>
</dbReference>
<name>A0ABU7ZJW2_9HYPH</name>
<comment type="caution">
    <text evidence="3">The sequence shown here is derived from an EMBL/GenBank/DDBJ whole genome shotgun (WGS) entry which is preliminary data.</text>
</comment>
<dbReference type="PANTHER" id="PTHR34136">
    <property type="match status" value="1"/>
</dbReference>
<keyword evidence="2" id="KW-0808">Transferase</keyword>
<dbReference type="Proteomes" id="UP001380822">
    <property type="component" value="Unassembled WGS sequence"/>
</dbReference>
<reference evidence="3 4" key="1">
    <citation type="submission" date="2024-02" db="EMBL/GenBank/DDBJ databases">
        <title>A new putative Pannonibacter species isolated from two cases of bloodstream infections in paediatric patients.</title>
        <authorList>
            <person name="Castellana S."/>
            <person name="De Laurentiis V."/>
            <person name="Grassi M."/>
            <person name="De Leonardis F."/>
            <person name="Mosca A."/>
            <person name="De Carlo C."/>
            <person name="Sparapano E."/>
            <person name="Ronga L."/>
            <person name="Santacroce L."/>
            <person name="Chironna M."/>
            <person name="De Robertis A."/>
            <person name="Bianco A."/>
            <person name="Del Sambro L."/>
            <person name="Capozzi L."/>
            <person name="Parisi A."/>
        </authorList>
    </citation>
    <scope>NUCLEOTIDE SEQUENCE [LARGE SCALE GENOMIC DNA]</scope>
    <source>
        <strain evidence="3 4">Pt2</strain>
    </source>
</reference>
<dbReference type="NCBIfam" id="TIGR00696">
    <property type="entry name" value="wecG_tagA_cpsF"/>
    <property type="match status" value="1"/>
</dbReference>
<evidence type="ECO:0000313" key="4">
    <source>
        <dbReference type="Proteomes" id="UP001380822"/>
    </source>
</evidence>
<evidence type="ECO:0000256" key="1">
    <source>
        <dbReference type="ARBA" id="ARBA00022676"/>
    </source>
</evidence>
<keyword evidence="4" id="KW-1185">Reference proteome</keyword>
<dbReference type="CDD" id="cd06533">
    <property type="entry name" value="Glyco_transf_WecG_TagA"/>
    <property type="match status" value="1"/>
</dbReference>
<proteinExistence type="predicted"/>
<dbReference type="PANTHER" id="PTHR34136:SF1">
    <property type="entry name" value="UDP-N-ACETYL-D-MANNOSAMINURONIC ACID TRANSFERASE"/>
    <property type="match status" value="1"/>
</dbReference>
<evidence type="ECO:0000256" key="2">
    <source>
        <dbReference type="ARBA" id="ARBA00022679"/>
    </source>
</evidence>
<organism evidence="3 4">
    <name type="scientific">Pannonibacter anstelovis</name>
    <dbReference type="NCBI Taxonomy" id="3121537"/>
    <lineage>
        <taxon>Bacteria</taxon>
        <taxon>Pseudomonadati</taxon>
        <taxon>Pseudomonadota</taxon>
        <taxon>Alphaproteobacteria</taxon>
        <taxon>Hyphomicrobiales</taxon>
        <taxon>Stappiaceae</taxon>
        <taxon>Pannonibacter</taxon>
    </lineage>
</organism>
<dbReference type="Pfam" id="PF03808">
    <property type="entry name" value="Glyco_tran_WecG"/>
    <property type="match status" value="1"/>
</dbReference>
<keyword evidence="1" id="KW-0328">Glycosyltransferase</keyword>
<accession>A0ABU7ZJW2</accession>
<sequence length="255" mass="28185">MSWSLETVRIGGFDTVTADRTELAEWMAAVCAEAREGRRAGPPALLFSSNGQGIALSGKNAAFDEAMAAADVIHADGMPVVFASRLLTRTPIRERSATTDLFHDVAKVALRDGLRFYVLGSTEKQNADAVAAMQRLYPGLQIAGRRHGYFSDEEDEEICREIVAAGTDVLWVALGKPKQEIWSLRNRSRLTGVGCIKTCGGLYAFLTGDAPRAPGWMQNLGLEWFYRFAQEPRRLFARYFITNAQSAWRLMTKTG</sequence>